<dbReference type="Gene3D" id="3.30.450.60">
    <property type="match status" value="1"/>
</dbReference>
<dbReference type="InterPro" id="IPR016635">
    <property type="entry name" value="AP_complex_ssu"/>
</dbReference>
<feature type="domain" description="AP complex mu/sigma subunit" evidence="6">
    <location>
        <begin position="2"/>
        <end position="52"/>
    </location>
</feature>
<dbReference type="GO" id="GO:0015031">
    <property type="term" value="P:protein transport"/>
    <property type="evidence" value="ECO:0007669"/>
    <property type="project" value="UniProtKB-KW"/>
</dbReference>
<keyword evidence="5" id="KW-0472">Membrane</keyword>
<dbReference type="SUPFAM" id="SSF64356">
    <property type="entry name" value="SNARE-like"/>
    <property type="match status" value="1"/>
</dbReference>
<dbReference type="InterPro" id="IPR011012">
    <property type="entry name" value="Longin-like_dom_sf"/>
</dbReference>
<dbReference type="InterPro" id="IPR022775">
    <property type="entry name" value="AP_mu_sigma_su"/>
</dbReference>
<feature type="non-terminal residue" evidence="7">
    <location>
        <position position="1"/>
    </location>
</feature>
<dbReference type="Pfam" id="PF01217">
    <property type="entry name" value="Clat_adaptor_s"/>
    <property type="match status" value="1"/>
</dbReference>
<dbReference type="AlphaFoldDB" id="A0A699ZER1"/>
<protein>
    <submittedName>
        <fullName evidence="7">AP complex subunit sigma</fullName>
    </submittedName>
</protein>
<reference evidence="7 8" key="1">
    <citation type="submission" date="2020-02" db="EMBL/GenBank/DDBJ databases">
        <title>Draft genome sequence of Haematococcus lacustris strain NIES-144.</title>
        <authorList>
            <person name="Morimoto D."/>
            <person name="Nakagawa S."/>
            <person name="Yoshida T."/>
            <person name="Sawayama S."/>
        </authorList>
    </citation>
    <scope>NUCLEOTIDE SEQUENCE [LARGE SCALE GENOMIC DNA]</scope>
    <source>
        <strain evidence="7 8">NIES-144</strain>
    </source>
</reference>
<dbReference type="EMBL" id="BLLF01001213">
    <property type="protein sequence ID" value="GFH17859.1"/>
    <property type="molecule type" value="Genomic_DNA"/>
</dbReference>
<evidence type="ECO:0000256" key="4">
    <source>
        <dbReference type="ARBA" id="ARBA00022927"/>
    </source>
</evidence>
<gene>
    <name evidence="7" type="ORF">HaLaN_14574</name>
</gene>
<evidence type="ECO:0000313" key="7">
    <source>
        <dbReference type="EMBL" id="GFH17859.1"/>
    </source>
</evidence>
<keyword evidence="4" id="KW-0653">Protein transport</keyword>
<keyword evidence="8" id="KW-1185">Reference proteome</keyword>
<keyword evidence="3" id="KW-0813">Transport</keyword>
<sequence length="68" mass="7693">MVLDKYFGNVCELDLIFNFHKAYYILDELLIAGELQEPSKKAVAKAISDQDQLVENAKNGVEEVPHAR</sequence>
<proteinExistence type="inferred from homology"/>
<comment type="caution">
    <text evidence="7">The sequence shown here is derived from an EMBL/GenBank/DDBJ whole genome shotgun (WGS) entry which is preliminary data.</text>
</comment>
<dbReference type="GO" id="GO:0012505">
    <property type="term" value="C:endomembrane system"/>
    <property type="evidence" value="ECO:0007669"/>
    <property type="project" value="UniProtKB-SubCell"/>
</dbReference>
<evidence type="ECO:0000259" key="6">
    <source>
        <dbReference type="Pfam" id="PF01217"/>
    </source>
</evidence>
<evidence type="ECO:0000256" key="1">
    <source>
        <dbReference type="ARBA" id="ARBA00004308"/>
    </source>
</evidence>
<comment type="subcellular location">
    <subcellularLocation>
        <location evidence="1">Endomembrane system</location>
    </subcellularLocation>
</comment>
<evidence type="ECO:0000313" key="8">
    <source>
        <dbReference type="Proteomes" id="UP000485058"/>
    </source>
</evidence>
<dbReference type="PANTHER" id="PTHR11753">
    <property type="entry name" value="ADAPTOR COMPLEXES SMALL SUBUNIT FAMILY"/>
    <property type="match status" value="1"/>
</dbReference>
<comment type="similarity">
    <text evidence="2">Belongs to the adaptor complexes small subunit family.</text>
</comment>
<evidence type="ECO:0000256" key="5">
    <source>
        <dbReference type="ARBA" id="ARBA00023136"/>
    </source>
</evidence>
<organism evidence="7 8">
    <name type="scientific">Haematococcus lacustris</name>
    <name type="common">Green alga</name>
    <name type="synonym">Haematococcus pluvialis</name>
    <dbReference type="NCBI Taxonomy" id="44745"/>
    <lineage>
        <taxon>Eukaryota</taxon>
        <taxon>Viridiplantae</taxon>
        <taxon>Chlorophyta</taxon>
        <taxon>core chlorophytes</taxon>
        <taxon>Chlorophyceae</taxon>
        <taxon>CS clade</taxon>
        <taxon>Chlamydomonadales</taxon>
        <taxon>Haematococcaceae</taxon>
        <taxon>Haematococcus</taxon>
    </lineage>
</organism>
<dbReference type="Proteomes" id="UP000485058">
    <property type="component" value="Unassembled WGS sequence"/>
</dbReference>
<evidence type="ECO:0000256" key="2">
    <source>
        <dbReference type="ARBA" id="ARBA00006972"/>
    </source>
</evidence>
<name>A0A699ZER1_HAELA</name>
<accession>A0A699ZER1</accession>
<evidence type="ECO:0000256" key="3">
    <source>
        <dbReference type="ARBA" id="ARBA00022448"/>
    </source>
</evidence>